<dbReference type="EMBL" id="CP017708">
    <property type="protein sequence ID" value="WAN69659.1"/>
    <property type="molecule type" value="Genomic_DNA"/>
</dbReference>
<evidence type="ECO:0000313" key="2">
    <source>
        <dbReference type="EMBL" id="WAN69659.1"/>
    </source>
</evidence>
<dbReference type="Proteomes" id="UP000176944">
    <property type="component" value="Chromosome"/>
</dbReference>
<evidence type="ECO:0000256" key="1">
    <source>
        <dbReference type="SAM" id="MobiDB-lite"/>
    </source>
</evidence>
<feature type="compositionally biased region" description="Basic and acidic residues" evidence="1">
    <location>
        <begin position="42"/>
        <end position="58"/>
    </location>
</feature>
<proteinExistence type="predicted"/>
<reference evidence="2" key="1">
    <citation type="journal article" date="2017" name="Proc. Natl. Acad. Sci. U.S.A.">
        <title>Comparative genomics uncovers the prolific and distinctive metabolic potential of the cyanobacterial genus Moorea.</title>
        <authorList>
            <person name="Leao T."/>
            <person name="Castelao G."/>
            <person name="Korobeynikov A."/>
            <person name="Monroe E.A."/>
            <person name="Podell S."/>
            <person name="Glukhov E."/>
            <person name="Allen E.E."/>
            <person name="Gerwick W.H."/>
            <person name="Gerwick L."/>
        </authorList>
    </citation>
    <scope>NUCLEOTIDE SEQUENCE</scope>
    <source>
        <strain evidence="2">JHB</strain>
    </source>
</reference>
<name>A0A9Q9SU14_MOOP1</name>
<gene>
    <name evidence="2" type="ORF">BJP36_36820</name>
</gene>
<feature type="region of interest" description="Disordered" evidence="1">
    <location>
        <begin position="39"/>
        <end position="58"/>
    </location>
</feature>
<protein>
    <submittedName>
        <fullName evidence="2">Uncharacterized protein</fullName>
    </submittedName>
</protein>
<dbReference type="AlphaFoldDB" id="A0A9Q9SU14"/>
<accession>A0A9Q9SU14</accession>
<reference evidence="2" key="2">
    <citation type="submission" date="2022-10" db="EMBL/GenBank/DDBJ databases">
        <authorList>
            <person name="Ngo T.-E."/>
        </authorList>
    </citation>
    <scope>NUCLEOTIDE SEQUENCE</scope>
    <source>
        <strain evidence="2">JHB</strain>
    </source>
</reference>
<organism evidence="2">
    <name type="scientific">Moorena producens (strain JHB)</name>
    <dbReference type="NCBI Taxonomy" id="1454205"/>
    <lineage>
        <taxon>Bacteria</taxon>
        <taxon>Bacillati</taxon>
        <taxon>Cyanobacteriota</taxon>
        <taxon>Cyanophyceae</taxon>
        <taxon>Coleofasciculales</taxon>
        <taxon>Coleofasciculaceae</taxon>
        <taxon>Moorena</taxon>
    </lineage>
</organism>
<sequence>MTQLSMLMNWMTIFIITNQLKDLARGFQEEEIVTLAVRQNKPHNEHAQHECGQKLPQE</sequence>